<comment type="similarity">
    <text evidence="2 8">Belongs to the major facilitator superfamily. Sugar transporter (TC 2.A.1.1) family.</text>
</comment>
<keyword evidence="4" id="KW-1003">Cell membrane</keyword>
<keyword evidence="5 9" id="KW-0812">Transmembrane</keyword>
<dbReference type="InterPro" id="IPR003663">
    <property type="entry name" value="Sugar/inositol_transpt"/>
</dbReference>
<accession>A0A0R1N6R8</accession>
<feature type="transmembrane region" description="Helical" evidence="9">
    <location>
        <begin position="294"/>
        <end position="314"/>
    </location>
</feature>
<dbReference type="PROSITE" id="PS00217">
    <property type="entry name" value="SUGAR_TRANSPORT_2"/>
    <property type="match status" value="1"/>
</dbReference>
<dbReference type="InterPro" id="IPR050814">
    <property type="entry name" value="Myo-inositol_Transporter"/>
</dbReference>
<evidence type="ECO:0000256" key="9">
    <source>
        <dbReference type="SAM" id="Phobius"/>
    </source>
</evidence>
<comment type="caution">
    <text evidence="11">The sequence shown here is derived from an EMBL/GenBank/DDBJ whole genome shotgun (WGS) entry which is preliminary data.</text>
</comment>
<evidence type="ECO:0000256" key="6">
    <source>
        <dbReference type="ARBA" id="ARBA00022989"/>
    </source>
</evidence>
<feature type="transmembrane region" description="Helical" evidence="9">
    <location>
        <begin position="107"/>
        <end position="127"/>
    </location>
</feature>
<dbReference type="InterPro" id="IPR047984">
    <property type="entry name" value="XylE-like"/>
</dbReference>
<feature type="domain" description="Major facilitator superfamily (MFS) profile" evidence="10">
    <location>
        <begin position="16"/>
        <end position="446"/>
    </location>
</feature>
<feature type="transmembrane region" description="Helical" evidence="9">
    <location>
        <begin position="148"/>
        <end position="168"/>
    </location>
</feature>
<dbReference type="GO" id="GO:0005886">
    <property type="term" value="C:plasma membrane"/>
    <property type="evidence" value="ECO:0007669"/>
    <property type="project" value="UniProtKB-SubCell"/>
</dbReference>
<feature type="transmembrane region" description="Helical" evidence="9">
    <location>
        <begin position="54"/>
        <end position="76"/>
    </location>
</feature>
<dbReference type="PROSITE" id="PS50850">
    <property type="entry name" value="MFS"/>
    <property type="match status" value="1"/>
</dbReference>
<dbReference type="PANTHER" id="PTHR48020">
    <property type="entry name" value="PROTON MYO-INOSITOL COTRANSPORTER"/>
    <property type="match status" value="1"/>
</dbReference>
<keyword evidence="12" id="KW-1185">Reference proteome</keyword>
<dbReference type="InterPro" id="IPR005828">
    <property type="entry name" value="MFS_sugar_transport-like"/>
</dbReference>
<dbReference type="EMBL" id="AZEC01000010">
    <property type="protein sequence ID" value="KRL11928.1"/>
    <property type="molecule type" value="Genomic_DNA"/>
</dbReference>
<dbReference type="PATRIC" id="fig|1423792.3.peg.545"/>
<dbReference type="Proteomes" id="UP000051330">
    <property type="component" value="Unassembled WGS sequence"/>
</dbReference>
<evidence type="ECO:0000256" key="7">
    <source>
        <dbReference type="ARBA" id="ARBA00023136"/>
    </source>
</evidence>
<evidence type="ECO:0000313" key="12">
    <source>
        <dbReference type="Proteomes" id="UP000051330"/>
    </source>
</evidence>
<dbReference type="Gene3D" id="1.20.1250.20">
    <property type="entry name" value="MFS general substrate transporter like domains"/>
    <property type="match status" value="1"/>
</dbReference>
<protein>
    <submittedName>
        <fullName evidence="11">Protein IolT</fullName>
    </submittedName>
</protein>
<evidence type="ECO:0000256" key="2">
    <source>
        <dbReference type="ARBA" id="ARBA00010992"/>
    </source>
</evidence>
<comment type="subcellular location">
    <subcellularLocation>
        <location evidence="1">Cell membrane</location>
        <topology evidence="1">Multi-pass membrane protein</topology>
    </subcellularLocation>
</comment>
<evidence type="ECO:0000256" key="5">
    <source>
        <dbReference type="ARBA" id="ARBA00022692"/>
    </source>
</evidence>
<dbReference type="GO" id="GO:0022857">
    <property type="term" value="F:transmembrane transporter activity"/>
    <property type="evidence" value="ECO:0007669"/>
    <property type="project" value="InterPro"/>
</dbReference>
<name>A0A0R1N6R8_9LACO</name>
<feature type="transmembrane region" description="Helical" evidence="9">
    <location>
        <begin position="258"/>
        <end position="282"/>
    </location>
</feature>
<gene>
    <name evidence="11" type="ORF">FD09_GL000536</name>
</gene>
<dbReference type="AlphaFoldDB" id="A0A0R1N6R8"/>
<dbReference type="OrthoDB" id="9783823at2"/>
<proteinExistence type="inferred from homology"/>
<dbReference type="SUPFAM" id="SSF103473">
    <property type="entry name" value="MFS general substrate transporter"/>
    <property type="match status" value="1"/>
</dbReference>
<keyword evidence="7 9" id="KW-0472">Membrane</keyword>
<dbReference type="PRINTS" id="PR00171">
    <property type="entry name" value="SUGRTRNSPORT"/>
</dbReference>
<organism evidence="11 12">
    <name type="scientific">Schleiferilactobacillus perolens DSM 12744</name>
    <dbReference type="NCBI Taxonomy" id="1423792"/>
    <lineage>
        <taxon>Bacteria</taxon>
        <taxon>Bacillati</taxon>
        <taxon>Bacillota</taxon>
        <taxon>Bacilli</taxon>
        <taxon>Lactobacillales</taxon>
        <taxon>Lactobacillaceae</taxon>
        <taxon>Schleiferilactobacillus</taxon>
    </lineage>
</organism>
<feature type="transmembrane region" description="Helical" evidence="9">
    <location>
        <begin position="12"/>
        <end position="34"/>
    </location>
</feature>
<evidence type="ECO:0000313" key="11">
    <source>
        <dbReference type="EMBL" id="KRL11928.1"/>
    </source>
</evidence>
<dbReference type="InterPro" id="IPR036259">
    <property type="entry name" value="MFS_trans_sf"/>
</dbReference>
<dbReference type="CDD" id="cd17359">
    <property type="entry name" value="MFS_XylE_like"/>
    <property type="match status" value="1"/>
</dbReference>
<dbReference type="STRING" id="1423792.FD09_GL000536"/>
<dbReference type="NCBIfam" id="TIGR00879">
    <property type="entry name" value="SP"/>
    <property type="match status" value="1"/>
</dbReference>
<sequence length="474" mass="51248">MTDDLSKTKKRRLRIISLIATCGGLLFGYDTGVINGALPFMSQASELNMNPQMQGLVTSSLTLGAAVGAMCIGRIGDKKGRRWTIRILAVIFALMTTLSALSPSAPVLAIARLFLGVAVGGVSVLVPSFLAEIAPKNIRGQMVTQNDLMIVTGQLLAFILNAVLGTTFGGVHGIWRWMIVLATIPAIVLWIGIDFVPESPRWLATNGYYAQALRVLHEIRSNAQAELEIAEMKKTIQTEKNMKKPTFRDLGIPWVRRLVLIGIGLGITQQIAGVNIIMYYGTTILQDSGFGRDGALIANIANGVVSVVMSLAAIRLMRSVKRRTILITGLIGTTGVMTGITLVVRFLSGTTIQPYLTVGLTMLFLAFFQGAISPMTWLLLSEIFPDRIRGMGMGFATFFLWISNFAVGYTFPILVHSLGMAGSFGVFIITNILALLFVVKFAPETAGKSLETIQRQAKAAGGPARFALHQPNNK</sequence>
<feature type="transmembrane region" description="Helical" evidence="9">
    <location>
        <begin position="83"/>
        <end position="101"/>
    </location>
</feature>
<dbReference type="InterPro" id="IPR020846">
    <property type="entry name" value="MFS_dom"/>
</dbReference>
<feature type="transmembrane region" description="Helical" evidence="9">
    <location>
        <begin position="392"/>
        <end position="411"/>
    </location>
</feature>
<dbReference type="RefSeq" id="WP_057821246.1">
    <property type="nucleotide sequence ID" value="NZ_AZEC01000010.1"/>
</dbReference>
<reference evidence="11 12" key="1">
    <citation type="journal article" date="2015" name="Genome Announc.">
        <title>Expanding the biotechnology potential of lactobacilli through comparative genomics of 213 strains and associated genera.</title>
        <authorList>
            <person name="Sun Z."/>
            <person name="Harris H.M."/>
            <person name="McCann A."/>
            <person name="Guo C."/>
            <person name="Argimon S."/>
            <person name="Zhang W."/>
            <person name="Yang X."/>
            <person name="Jeffery I.B."/>
            <person name="Cooney J.C."/>
            <person name="Kagawa T.F."/>
            <person name="Liu W."/>
            <person name="Song Y."/>
            <person name="Salvetti E."/>
            <person name="Wrobel A."/>
            <person name="Rasinkangas P."/>
            <person name="Parkhill J."/>
            <person name="Rea M.C."/>
            <person name="O'Sullivan O."/>
            <person name="Ritari J."/>
            <person name="Douillard F.P."/>
            <person name="Paul Ross R."/>
            <person name="Yang R."/>
            <person name="Briner A.E."/>
            <person name="Felis G.E."/>
            <person name="de Vos W.M."/>
            <person name="Barrangou R."/>
            <person name="Klaenhammer T.R."/>
            <person name="Caufield P.W."/>
            <person name="Cui Y."/>
            <person name="Zhang H."/>
            <person name="O'Toole P.W."/>
        </authorList>
    </citation>
    <scope>NUCLEOTIDE SEQUENCE [LARGE SCALE GENOMIC DNA]</scope>
    <source>
        <strain evidence="11 12">DSM 12744</strain>
    </source>
</reference>
<keyword evidence="6 9" id="KW-1133">Transmembrane helix</keyword>
<feature type="transmembrane region" description="Helical" evidence="9">
    <location>
        <begin position="354"/>
        <end position="380"/>
    </location>
</feature>
<dbReference type="PANTHER" id="PTHR48020:SF12">
    <property type="entry name" value="PROTON MYO-INOSITOL COTRANSPORTER"/>
    <property type="match status" value="1"/>
</dbReference>
<evidence type="ECO:0000256" key="3">
    <source>
        <dbReference type="ARBA" id="ARBA00022448"/>
    </source>
</evidence>
<evidence type="ECO:0000256" key="8">
    <source>
        <dbReference type="RuleBase" id="RU003346"/>
    </source>
</evidence>
<feature type="transmembrane region" description="Helical" evidence="9">
    <location>
        <begin position="174"/>
        <end position="193"/>
    </location>
</feature>
<keyword evidence="3 8" id="KW-0813">Transport</keyword>
<evidence type="ECO:0000256" key="4">
    <source>
        <dbReference type="ARBA" id="ARBA00022475"/>
    </source>
</evidence>
<dbReference type="InterPro" id="IPR005829">
    <property type="entry name" value="Sugar_transporter_CS"/>
</dbReference>
<feature type="transmembrane region" description="Helical" evidence="9">
    <location>
        <begin position="326"/>
        <end position="348"/>
    </location>
</feature>
<dbReference type="Pfam" id="PF00083">
    <property type="entry name" value="Sugar_tr"/>
    <property type="match status" value="1"/>
</dbReference>
<evidence type="ECO:0000256" key="1">
    <source>
        <dbReference type="ARBA" id="ARBA00004651"/>
    </source>
</evidence>
<feature type="transmembrane region" description="Helical" evidence="9">
    <location>
        <begin position="417"/>
        <end position="439"/>
    </location>
</feature>
<evidence type="ECO:0000259" key="10">
    <source>
        <dbReference type="PROSITE" id="PS50850"/>
    </source>
</evidence>